<evidence type="ECO:0000256" key="1">
    <source>
        <dbReference type="SAM" id="Phobius"/>
    </source>
</evidence>
<dbReference type="PANTHER" id="PTHR35312:SF1">
    <property type="entry name" value="OS07G0641800 PROTEIN"/>
    <property type="match status" value="1"/>
</dbReference>
<name>Q9FMN9_ARATH</name>
<reference evidence="2" key="1">
    <citation type="journal article" date="1997" name="DNA Res.">
        <title>Structural analysis of Arabidopsis thaliana chromosome 5. III. Sequence features of the regions of 1,191,918 bp covered by seventeen physically assigned P1 clones.</title>
        <authorList>
            <person name="Nakamura Y."/>
            <person name="Sato S."/>
            <person name="Kaneko T."/>
            <person name="Kotani H."/>
            <person name="Asamizu E."/>
            <person name="Miyajima N."/>
            <person name="Tabata S."/>
        </authorList>
    </citation>
    <scope>NUCLEOTIDE SEQUENCE [LARGE SCALE GENOMIC DNA]</scope>
</reference>
<reference key="2">
    <citation type="journal article" date="2000" name="Nature">
        <title>Sequence and analysis of chromosome 5 of the plant Arabidopsis thaliana.</title>
        <authorList>
            <consortium name="Kazusa DNA Research Institute"/>
            <consortium name="Cold Spring Harbor and Washington University in St Louis Sequencing Consortium"/>
            <consortium name="European Union Arabidopsis Genome Sequencing Consortium"/>
            <person name="Tabata S."/>
            <person name="Kaneko T."/>
            <person name="Nakamura Y."/>
            <person name="Kotani H."/>
            <person name="Kato T."/>
            <person name="Asamizu E."/>
            <person name="Miyajima N."/>
            <person name="Sasamoto S."/>
            <person name="Kimura T."/>
            <person name="Hosouchi T."/>
            <person name="Kawashima K."/>
            <person name="Kohara M."/>
            <person name="Matsumoto M."/>
            <person name="Matsuno A."/>
            <person name="Muraki A."/>
            <person name="Nakayama S."/>
            <person name="Nakazaki N."/>
            <person name="Naruo K."/>
            <person name="Okumura S."/>
            <person name="Shinpo S."/>
            <person name="Takeuchi C."/>
            <person name="Wada T."/>
            <person name="Watanabe A."/>
            <person name="Yamada M."/>
            <person name="Yasuda M."/>
            <person name="Sato S."/>
            <person name="de la Bastide M."/>
            <person name="Huang E."/>
            <person name="Spiegel L."/>
            <person name="Gnoj L."/>
            <person name="O'Shaughnessy A."/>
            <person name="Preston R."/>
            <person name="Habermann K."/>
            <person name="Murray J."/>
            <person name="Johnson D."/>
            <person name="Rohlfing T."/>
            <person name="Nelson J."/>
            <person name="Stoneking T."/>
            <person name="Pepin K."/>
            <person name="Spieth J."/>
            <person name="Sekhon M."/>
            <person name="Armstrong J."/>
            <person name="Becker M."/>
            <person name="Belter E."/>
            <person name="Cordum H."/>
            <person name="Cordes M."/>
            <person name="Courtney L."/>
            <person name="Courtney W."/>
            <person name="Dante M."/>
            <person name="Du H."/>
            <person name="Edwards J."/>
            <person name="Fryman J."/>
            <person name="Haakensen B."/>
            <person name="Lamar E."/>
            <person name="Latreille P."/>
            <person name="Leonard S."/>
            <person name="Meyer R."/>
            <person name="Mulvaney E."/>
            <person name="Ozersky P."/>
            <person name="Riley A."/>
            <person name="Strowmatt C."/>
            <person name="Wagner-McPherson C."/>
            <person name="Wollam A."/>
            <person name="Yoakum M."/>
            <person name="Bell M."/>
            <person name="Dedhia N."/>
            <person name="Parnell L."/>
            <person name="Shah R."/>
            <person name="Rodriguez M."/>
            <person name="See L.H."/>
            <person name="Vil D."/>
            <person name="Baker J."/>
            <person name="Kirchoff K."/>
            <person name="Toth K."/>
            <person name="King L."/>
            <person name="Bahret A."/>
            <person name="Miller B."/>
            <person name="Marra M."/>
            <person name="Martienssen R."/>
            <person name="McCombie W.R."/>
            <person name="Wilson R.K."/>
            <person name="Murphy G."/>
            <person name="Bancroft I."/>
            <person name="Volckaert G."/>
            <person name="Wambutt R."/>
            <person name="Dusterhoft A."/>
            <person name="Stiekema W."/>
            <person name="Pohl T."/>
            <person name="Entian K.D."/>
            <person name="Terryn N."/>
            <person name="Hartley N."/>
            <person name="Bent E."/>
            <person name="Johnson S."/>
            <person name="Langham S.A."/>
            <person name="McCullagh B."/>
            <person name="Robben J."/>
            <person name="Grymonprez B."/>
            <person name="Zimmermann W."/>
            <person name="Ramsperger U."/>
            <person name="Wedler H."/>
            <person name="Balke K."/>
            <person name="Wedler E."/>
            <person name="Peters S."/>
            <person name="van Staveren M."/>
            <person name="Dirkse W."/>
            <person name="Mooijman P."/>
            <person name="Lankhorst R.K."/>
            <person name="Weitzenegger T."/>
            <person name="Bothe G."/>
            <person name="Rose M."/>
            <person name="Hauf J."/>
            <person name="Berneiser S."/>
            <person name="Hempel S."/>
            <person name="Feldpausch M."/>
            <person name="Lamberth S."/>
            <person name="Villarroel R."/>
            <person name="Gielen J."/>
            <person name="Ardiles W."/>
            <person name="Bents O."/>
            <person name="Lemcke K."/>
            <person name="Kolesov G."/>
            <person name="Mayer K."/>
            <person name="Rudd S."/>
            <person name="Schoof H."/>
            <person name="Schueller C."/>
            <person name="Zaccaria P."/>
            <person name="Mewes H.W."/>
            <person name="Bevan M."/>
            <person name="Fransz P."/>
        </authorList>
    </citation>
    <scope>NUCLEOTIDE SEQUENCE [LARGE SCALE GENOMIC DNA]</scope>
    <source>
        <strain>cv. Columbia</strain>
    </source>
</reference>
<accession>Q9FMN9</accession>
<protein>
    <submittedName>
        <fullName evidence="2">Uncharacterized protein</fullName>
    </submittedName>
</protein>
<dbReference type="ExpressionAtlas" id="Q9FMN9">
    <property type="expression patterns" value="baseline and differential"/>
</dbReference>
<feature type="transmembrane region" description="Helical" evidence="1">
    <location>
        <begin position="23"/>
        <end position="45"/>
    </location>
</feature>
<keyword evidence="1" id="KW-0472">Membrane</keyword>
<dbReference type="AlphaFoldDB" id="Q9FMN9"/>
<dbReference type="PANTHER" id="PTHR35312">
    <property type="entry name" value="OS07G0641800 PROTEIN"/>
    <property type="match status" value="1"/>
</dbReference>
<dbReference type="PhylomeDB" id="Q9FMN9"/>
<sequence>MDDQEFRSLLDLFPVVRSRDHRVILSSLFSLLSSLFSLPSLFLFFCCCYCQLICRELDFSFKTLIYSSSSFERAFTSKLAELDSSKQSTSQSVVDREVSEWHDAPTVAEPKDLQYLKTDQGMHHLFFSYFRISTKLPLAYWLVRLTSICISSQLFSAVSCVLKSVFGCSSSFKLYKFWENLKAAAEKKVGGVEAERFCKAFEKLHKKLVYEELDPEAAKRYLLNS</sequence>
<keyword evidence="1" id="KW-0812">Transmembrane</keyword>
<evidence type="ECO:0000313" key="2">
    <source>
        <dbReference type="EMBL" id="BAB10042.1"/>
    </source>
</evidence>
<organism evidence="2">
    <name type="scientific">Arabidopsis thaliana</name>
    <name type="common">Mouse-ear cress</name>
    <dbReference type="NCBI Taxonomy" id="3702"/>
    <lineage>
        <taxon>Eukaryota</taxon>
        <taxon>Viridiplantae</taxon>
        <taxon>Streptophyta</taxon>
        <taxon>Embryophyta</taxon>
        <taxon>Tracheophyta</taxon>
        <taxon>Spermatophyta</taxon>
        <taxon>Magnoliopsida</taxon>
        <taxon>eudicotyledons</taxon>
        <taxon>Gunneridae</taxon>
        <taxon>Pentapetalae</taxon>
        <taxon>rosids</taxon>
        <taxon>malvids</taxon>
        <taxon>Brassicales</taxon>
        <taxon>Brassicaceae</taxon>
        <taxon>Camelineae</taxon>
        <taxon>Arabidopsis</taxon>
    </lineage>
</organism>
<keyword evidence="1" id="KW-1133">Transmembrane helix</keyword>
<dbReference type="EMBL" id="AB007727">
    <property type="protein sequence ID" value="BAB10042.1"/>
    <property type="molecule type" value="Genomic_DNA"/>
</dbReference>
<proteinExistence type="predicted"/>